<evidence type="ECO:0000313" key="2">
    <source>
        <dbReference type="EMBL" id="KAF4646407.1"/>
    </source>
</evidence>
<accession>A0A7J6KGY5</accession>
<gene>
    <name evidence="2" type="ORF">FOL47_006382</name>
</gene>
<dbReference type="AlphaFoldDB" id="A0A7J6KGY5"/>
<proteinExistence type="predicted"/>
<evidence type="ECO:0000256" key="1">
    <source>
        <dbReference type="SAM" id="MobiDB-lite"/>
    </source>
</evidence>
<evidence type="ECO:0000313" key="3">
    <source>
        <dbReference type="Proteomes" id="UP000591131"/>
    </source>
</evidence>
<dbReference type="Proteomes" id="UP000591131">
    <property type="component" value="Unassembled WGS sequence"/>
</dbReference>
<feature type="compositionally biased region" description="Acidic residues" evidence="1">
    <location>
        <begin position="21"/>
        <end position="41"/>
    </location>
</feature>
<keyword evidence="3" id="KW-1185">Reference proteome</keyword>
<comment type="caution">
    <text evidence="2">The sequence shown here is derived from an EMBL/GenBank/DDBJ whole genome shotgun (WGS) entry which is preliminary data.</text>
</comment>
<feature type="non-terminal residue" evidence="2">
    <location>
        <position position="1"/>
    </location>
</feature>
<protein>
    <submittedName>
        <fullName evidence="2">Uncharacterized protein</fullName>
    </submittedName>
</protein>
<dbReference type="EMBL" id="JAAPAO010003544">
    <property type="protein sequence ID" value="KAF4646407.1"/>
    <property type="molecule type" value="Genomic_DNA"/>
</dbReference>
<sequence length="105" mass="11729">RSNIKSVIFEESQLSQNQASNDDDPDAISDVMSDSDTETNENEPRSTALKLLRSVSTRWLSQGMAVTRVVRVYEPLIRALDRLEDLGDFTAAGHKAFMLQRSTIA</sequence>
<reference evidence="2 3" key="1">
    <citation type="submission" date="2020-04" db="EMBL/GenBank/DDBJ databases">
        <title>Perkinsus chesapeaki whole genome sequence.</title>
        <authorList>
            <person name="Bogema D.R."/>
        </authorList>
    </citation>
    <scope>NUCLEOTIDE SEQUENCE [LARGE SCALE GENOMIC DNA]</scope>
    <source>
        <strain evidence="2">ATCC PRA-425</strain>
    </source>
</reference>
<dbReference type="OrthoDB" id="10472154at2759"/>
<name>A0A7J6KGY5_PERCH</name>
<feature type="region of interest" description="Disordered" evidence="1">
    <location>
        <begin position="11"/>
        <end position="48"/>
    </location>
</feature>
<feature type="non-terminal residue" evidence="2">
    <location>
        <position position="105"/>
    </location>
</feature>
<organism evidence="2 3">
    <name type="scientific">Perkinsus chesapeaki</name>
    <name type="common">Clam parasite</name>
    <name type="synonym">Perkinsus andrewsi</name>
    <dbReference type="NCBI Taxonomy" id="330153"/>
    <lineage>
        <taxon>Eukaryota</taxon>
        <taxon>Sar</taxon>
        <taxon>Alveolata</taxon>
        <taxon>Perkinsozoa</taxon>
        <taxon>Perkinsea</taxon>
        <taxon>Perkinsida</taxon>
        <taxon>Perkinsidae</taxon>
        <taxon>Perkinsus</taxon>
    </lineage>
</organism>